<accession>A0ABM9A293</accession>
<gene>
    <name evidence="1" type="ORF">VMF7928_01544</name>
</gene>
<keyword evidence="2" id="KW-1185">Reference proteome</keyword>
<dbReference type="Proteomes" id="UP000838748">
    <property type="component" value="Unassembled WGS sequence"/>
</dbReference>
<organism evidence="1 2">
    <name type="scientific">Vibrio marisflavi CECT 7928</name>
    <dbReference type="NCBI Taxonomy" id="634439"/>
    <lineage>
        <taxon>Bacteria</taxon>
        <taxon>Pseudomonadati</taxon>
        <taxon>Pseudomonadota</taxon>
        <taxon>Gammaproteobacteria</taxon>
        <taxon>Vibrionales</taxon>
        <taxon>Vibrionaceae</taxon>
        <taxon>Vibrio</taxon>
    </lineage>
</organism>
<sequence>MSIDVYFEAGMKFNWTKPEDGHAIFPGAVFPDRGGIENGPADGLVVASEKPATVMNYMGIHPAATGSRRLPRVINGIRQIEYRWCDYTPGRTTTIALNHAGKSYDIITGPMSGCLVTTWRNGQNIYASHSGTSDKKSDNTTLKREFNRYIRRHQSGVPRSIKGFLPDRLWTAAEMAELMARFGIQRVPDIFAIVTATGRMCSVLMGKVPDNRSSTGQWVSLGVKQCTNIMNYNDITAFCAVAPSRAPVRAAPPPRVPVRV</sequence>
<name>A0ABM9A293_9VIBR</name>
<dbReference type="EMBL" id="CAKLDM010000002">
    <property type="protein sequence ID" value="CAH0538613.1"/>
    <property type="molecule type" value="Genomic_DNA"/>
</dbReference>
<reference evidence="1" key="1">
    <citation type="submission" date="2021-11" db="EMBL/GenBank/DDBJ databases">
        <authorList>
            <person name="Rodrigo-Torres L."/>
            <person name="Arahal R. D."/>
            <person name="Lucena T."/>
        </authorList>
    </citation>
    <scope>NUCLEOTIDE SEQUENCE</scope>
    <source>
        <strain evidence="1">CECT 7928</strain>
    </source>
</reference>
<protein>
    <submittedName>
        <fullName evidence="1">Uncharacterized protein</fullName>
    </submittedName>
</protein>
<comment type="caution">
    <text evidence="1">The sequence shown here is derived from an EMBL/GenBank/DDBJ whole genome shotgun (WGS) entry which is preliminary data.</text>
</comment>
<evidence type="ECO:0000313" key="1">
    <source>
        <dbReference type="EMBL" id="CAH0538613.1"/>
    </source>
</evidence>
<dbReference type="RefSeq" id="WP_237360893.1">
    <property type="nucleotide sequence ID" value="NZ_CAKLDM010000002.1"/>
</dbReference>
<evidence type="ECO:0000313" key="2">
    <source>
        <dbReference type="Proteomes" id="UP000838748"/>
    </source>
</evidence>
<proteinExistence type="predicted"/>